<dbReference type="InterPro" id="IPR020631">
    <property type="entry name" value="THF_DH/CycHdrlase_NAD-bd_dom"/>
</dbReference>
<dbReference type="Gene3D" id="3.40.50.10860">
    <property type="entry name" value="Leucine Dehydrogenase, chain A, domain 1"/>
    <property type="match status" value="1"/>
</dbReference>
<dbReference type="InterPro" id="IPR036291">
    <property type="entry name" value="NAD(P)-bd_dom_sf"/>
</dbReference>
<dbReference type="RefSeq" id="WP_131613439.1">
    <property type="nucleotide sequence ID" value="NZ_PSZP01000013.1"/>
</dbReference>
<dbReference type="Pfam" id="PF00763">
    <property type="entry name" value="THF_DHG_CYH"/>
    <property type="match status" value="1"/>
</dbReference>
<keyword evidence="6 12" id="KW-0378">Hydrolase</keyword>
<dbReference type="InterPro" id="IPR046346">
    <property type="entry name" value="Aminoacid_DH-like_N_sf"/>
</dbReference>
<dbReference type="FunFam" id="3.40.50.720:FF:000094">
    <property type="entry name" value="Bifunctional protein FolD"/>
    <property type="match status" value="1"/>
</dbReference>
<dbReference type="PANTHER" id="PTHR48099:SF5">
    <property type="entry name" value="C-1-TETRAHYDROFOLATE SYNTHASE, CYTOPLASMIC"/>
    <property type="match status" value="1"/>
</dbReference>
<evidence type="ECO:0000313" key="16">
    <source>
        <dbReference type="Proteomes" id="UP000291072"/>
    </source>
</evidence>
<keyword evidence="5 12" id="KW-0658">Purine biosynthesis</keyword>
<dbReference type="PROSITE" id="PS00767">
    <property type="entry name" value="THF_DHG_CYH_2"/>
    <property type="match status" value="1"/>
</dbReference>
<dbReference type="InterPro" id="IPR020867">
    <property type="entry name" value="THF_DH/CycHdrlase_CS"/>
</dbReference>
<feature type="domain" description="Tetrahydrofolate dehydrogenase/cyclohydrolase catalytic" evidence="13">
    <location>
        <begin position="5"/>
        <end position="119"/>
    </location>
</feature>
<keyword evidence="4 12" id="KW-0028">Amino-acid biosynthesis</keyword>
<keyword evidence="11 12" id="KW-0511">Multifunctional enzyme</keyword>
<comment type="caution">
    <text evidence="15">The sequence shown here is derived from an EMBL/GenBank/DDBJ whole genome shotgun (WGS) entry which is preliminary data.</text>
</comment>
<dbReference type="Pfam" id="PF02882">
    <property type="entry name" value="THF_DHG_CYH_C"/>
    <property type="match status" value="1"/>
</dbReference>
<dbReference type="GO" id="GO:0000105">
    <property type="term" value="P:L-histidine biosynthetic process"/>
    <property type="evidence" value="ECO:0007669"/>
    <property type="project" value="UniProtKB-KW"/>
</dbReference>
<comment type="caution">
    <text evidence="12">Lacks conserved residue(s) required for the propagation of feature annotation.</text>
</comment>
<keyword evidence="3 12" id="KW-0554">One-carbon metabolism</keyword>
<keyword evidence="9 12" id="KW-0368">Histidine biosynthesis</keyword>
<evidence type="ECO:0000256" key="4">
    <source>
        <dbReference type="ARBA" id="ARBA00022605"/>
    </source>
</evidence>
<evidence type="ECO:0000256" key="5">
    <source>
        <dbReference type="ARBA" id="ARBA00022755"/>
    </source>
</evidence>
<feature type="binding site" evidence="12">
    <location>
        <position position="230"/>
    </location>
    <ligand>
        <name>NADP(+)</name>
        <dbReference type="ChEBI" id="CHEBI:58349"/>
    </ligand>
</feature>
<dbReference type="EC" id="3.5.4.9" evidence="12"/>
<feature type="binding site" evidence="12">
    <location>
        <begin position="164"/>
        <end position="166"/>
    </location>
    <ligand>
        <name>NADP(+)</name>
        <dbReference type="ChEBI" id="CHEBI:58349"/>
    </ligand>
</feature>
<accession>A0A4R0XKV3</accession>
<comment type="catalytic activity">
    <reaction evidence="12">
        <text>(6R)-5,10-methenyltetrahydrofolate + H2O = (6R)-10-formyltetrahydrofolate + H(+)</text>
        <dbReference type="Rhea" id="RHEA:23700"/>
        <dbReference type="ChEBI" id="CHEBI:15377"/>
        <dbReference type="ChEBI" id="CHEBI:15378"/>
        <dbReference type="ChEBI" id="CHEBI:57455"/>
        <dbReference type="ChEBI" id="CHEBI:195366"/>
        <dbReference type="EC" id="3.5.4.9"/>
    </reaction>
</comment>
<dbReference type="CDD" id="cd01080">
    <property type="entry name" value="NAD_bind_m-THF_DH_Cyclohyd"/>
    <property type="match status" value="1"/>
</dbReference>
<gene>
    <name evidence="12" type="primary">folD</name>
    <name evidence="15" type="ORF">C4B25_02270</name>
</gene>
<feature type="domain" description="Tetrahydrofolate dehydrogenase/cyclohydrolase NAD(P)-binding" evidence="14">
    <location>
        <begin position="138"/>
        <end position="277"/>
    </location>
</feature>
<comment type="pathway">
    <text evidence="1 12">One-carbon metabolism; tetrahydrofolate interconversion.</text>
</comment>
<comment type="subunit">
    <text evidence="2 12">Homodimer.</text>
</comment>
<dbReference type="UniPathway" id="UPA00193"/>
<evidence type="ECO:0000256" key="12">
    <source>
        <dbReference type="HAMAP-Rule" id="MF_01576"/>
    </source>
</evidence>
<dbReference type="GO" id="GO:0006164">
    <property type="term" value="P:purine nucleotide biosynthetic process"/>
    <property type="evidence" value="ECO:0007669"/>
    <property type="project" value="UniProtKB-KW"/>
</dbReference>
<evidence type="ECO:0000256" key="10">
    <source>
        <dbReference type="ARBA" id="ARBA00023167"/>
    </source>
</evidence>
<evidence type="ECO:0000256" key="2">
    <source>
        <dbReference type="ARBA" id="ARBA00011738"/>
    </source>
</evidence>
<dbReference type="GO" id="GO:0035999">
    <property type="term" value="P:tetrahydrofolate interconversion"/>
    <property type="evidence" value="ECO:0007669"/>
    <property type="project" value="UniProtKB-UniRule"/>
</dbReference>
<dbReference type="EC" id="1.5.1.5" evidence="12"/>
<dbReference type="GO" id="GO:0009086">
    <property type="term" value="P:methionine biosynthetic process"/>
    <property type="evidence" value="ECO:0007669"/>
    <property type="project" value="UniProtKB-KW"/>
</dbReference>
<keyword evidence="7 12" id="KW-0521">NADP</keyword>
<organism evidence="15 16">
    <name type="scientific">Mycoplasma todarodis</name>
    <dbReference type="NCBI Taxonomy" id="1937191"/>
    <lineage>
        <taxon>Bacteria</taxon>
        <taxon>Bacillati</taxon>
        <taxon>Mycoplasmatota</taxon>
        <taxon>Mollicutes</taxon>
        <taxon>Mycoplasmataceae</taxon>
        <taxon>Mycoplasma</taxon>
    </lineage>
</organism>
<reference evidence="15 16" key="1">
    <citation type="submission" date="2018-02" db="EMBL/GenBank/DDBJ databases">
        <title>Mycoplasma marinum and Mycoplasma todarodis sp. nov., moderately halophilic and psychrotolerant mycoplasmas isolated from cephalopods.</title>
        <authorList>
            <person name="Viver T."/>
        </authorList>
    </citation>
    <scope>NUCLEOTIDE SEQUENCE [LARGE SCALE GENOMIC DNA]</scope>
    <source>
        <strain evidence="15 16">5H</strain>
    </source>
</reference>
<evidence type="ECO:0000256" key="7">
    <source>
        <dbReference type="ARBA" id="ARBA00022857"/>
    </source>
</evidence>
<dbReference type="SUPFAM" id="SSF51735">
    <property type="entry name" value="NAD(P)-binding Rossmann-fold domains"/>
    <property type="match status" value="1"/>
</dbReference>
<sequence length="283" mass="31263">MAQLLNGRETSRKIKEKLAIRVESIKEKGINPHMAIIRVGDDPASIIYLRHKKKACESIGIKYSEILLPETISEKELIKKIREVNGDESIHGLIVQFPLPEHISKTKIIREIDPKKDVDGLHPINTMKMYEGEEGLRACTPLGIITLLKHHNIEIEGKDVVIIGRSKIVGSPLSKMMMNENATVTICFSKTKDLARHTMGADILISAAGVPHLITEDMVKEGSVIIDVGVSRIDGKIVGDVDFKNIEPKVSWITPNPGGVGPMTIVSLLNNLVKIIDNKPDEI</sequence>
<dbReference type="InterPro" id="IPR020630">
    <property type="entry name" value="THF_DH/CycHdrlase_cat_dom"/>
</dbReference>
<comment type="similarity">
    <text evidence="12">Belongs to the tetrahydrofolate dehydrogenase/cyclohydrolase family.</text>
</comment>
<dbReference type="PRINTS" id="PR00085">
    <property type="entry name" value="THFDHDRGNASE"/>
</dbReference>
<dbReference type="FunFam" id="3.40.50.10860:FF:000005">
    <property type="entry name" value="C-1-tetrahydrofolate synthase, cytoplasmic, putative"/>
    <property type="match status" value="1"/>
</dbReference>
<dbReference type="Gene3D" id="3.40.50.720">
    <property type="entry name" value="NAD(P)-binding Rossmann-like Domain"/>
    <property type="match status" value="1"/>
</dbReference>
<dbReference type="GO" id="GO:0004477">
    <property type="term" value="F:methenyltetrahydrofolate cyclohydrolase activity"/>
    <property type="evidence" value="ECO:0007669"/>
    <property type="project" value="UniProtKB-UniRule"/>
</dbReference>
<evidence type="ECO:0000259" key="13">
    <source>
        <dbReference type="Pfam" id="PF00763"/>
    </source>
</evidence>
<dbReference type="AlphaFoldDB" id="A0A4R0XKV3"/>
<dbReference type="SUPFAM" id="SSF53223">
    <property type="entry name" value="Aminoacid dehydrogenase-like, N-terminal domain"/>
    <property type="match status" value="1"/>
</dbReference>
<evidence type="ECO:0000256" key="1">
    <source>
        <dbReference type="ARBA" id="ARBA00004777"/>
    </source>
</evidence>
<dbReference type="OrthoDB" id="9803580at2"/>
<comment type="function">
    <text evidence="12">Catalyzes the oxidation of 5,10-methylenetetrahydrofolate to 5,10-methenyltetrahydrofolate and then the hydrolysis of 5,10-methenyltetrahydrofolate to 10-formyltetrahydrofolate.</text>
</comment>
<keyword evidence="8 12" id="KW-0560">Oxidoreductase</keyword>
<dbReference type="InterPro" id="IPR000672">
    <property type="entry name" value="THF_DH/CycHdrlase"/>
</dbReference>
<comment type="catalytic activity">
    <reaction evidence="12">
        <text>(6R)-5,10-methylene-5,6,7,8-tetrahydrofolate + NADP(+) = (6R)-5,10-methenyltetrahydrofolate + NADPH</text>
        <dbReference type="Rhea" id="RHEA:22812"/>
        <dbReference type="ChEBI" id="CHEBI:15636"/>
        <dbReference type="ChEBI" id="CHEBI:57455"/>
        <dbReference type="ChEBI" id="CHEBI:57783"/>
        <dbReference type="ChEBI" id="CHEBI:58349"/>
        <dbReference type="EC" id="1.5.1.5"/>
    </reaction>
</comment>
<name>A0A4R0XKV3_9MOLU</name>
<keyword evidence="16" id="KW-1185">Reference proteome</keyword>
<dbReference type="GO" id="GO:0005829">
    <property type="term" value="C:cytosol"/>
    <property type="evidence" value="ECO:0007669"/>
    <property type="project" value="TreeGrafter"/>
</dbReference>
<dbReference type="HAMAP" id="MF_01576">
    <property type="entry name" value="THF_DHG_CYH"/>
    <property type="match status" value="1"/>
</dbReference>
<proteinExistence type="inferred from homology"/>
<keyword evidence="10 12" id="KW-0486">Methionine biosynthesis</keyword>
<evidence type="ECO:0000259" key="14">
    <source>
        <dbReference type="Pfam" id="PF02882"/>
    </source>
</evidence>
<protein>
    <recommendedName>
        <fullName evidence="12">Bifunctional protein FolD</fullName>
    </recommendedName>
    <domain>
        <recommendedName>
            <fullName evidence="12">Methylenetetrahydrofolate dehydrogenase</fullName>
            <ecNumber evidence="12">1.5.1.5</ecNumber>
        </recommendedName>
    </domain>
    <domain>
        <recommendedName>
            <fullName evidence="12">Methenyltetrahydrofolate cyclohydrolase</fullName>
            <ecNumber evidence="12">3.5.4.9</ecNumber>
        </recommendedName>
    </domain>
</protein>
<dbReference type="Proteomes" id="UP000291072">
    <property type="component" value="Unassembled WGS sequence"/>
</dbReference>
<evidence type="ECO:0000256" key="3">
    <source>
        <dbReference type="ARBA" id="ARBA00022563"/>
    </source>
</evidence>
<evidence type="ECO:0000313" key="15">
    <source>
        <dbReference type="EMBL" id="TCG11094.1"/>
    </source>
</evidence>
<dbReference type="EMBL" id="PSZP01000013">
    <property type="protein sequence ID" value="TCG11094.1"/>
    <property type="molecule type" value="Genomic_DNA"/>
</dbReference>
<evidence type="ECO:0000256" key="8">
    <source>
        <dbReference type="ARBA" id="ARBA00023002"/>
    </source>
</evidence>
<dbReference type="PANTHER" id="PTHR48099">
    <property type="entry name" value="C-1-TETRAHYDROFOLATE SYNTHASE, CYTOPLASMIC-RELATED"/>
    <property type="match status" value="1"/>
</dbReference>
<evidence type="ECO:0000256" key="9">
    <source>
        <dbReference type="ARBA" id="ARBA00023102"/>
    </source>
</evidence>
<evidence type="ECO:0000256" key="6">
    <source>
        <dbReference type="ARBA" id="ARBA00022801"/>
    </source>
</evidence>
<dbReference type="GO" id="GO:0004488">
    <property type="term" value="F:methylenetetrahydrofolate dehydrogenase (NADP+) activity"/>
    <property type="evidence" value="ECO:0007669"/>
    <property type="project" value="UniProtKB-UniRule"/>
</dbReference>
<evidence type="ECO:0000256" key="11">
    <source>
        <dbReference type="ARBA" id="ARBA00023268"/>
    </source>
</evidence>